<gene>
    <name evidence="3" type="ORF">DP131_09865</name>
</gene>
<keyword evidence="1" id="KW-1133">Transmembrane helix</keyword>
<proteinExistence type="predicted"/>
<keyword evidence="1" id="KW-0472">Membrane</keyword>
<organism evidence="3 4">
    <name type="scientific">Clostridium tetani</name>
    <dbReference type="NCBI Taxonomy" id="1513"/>
    <lineage>
        <taxon>Bacteria</taxon>
        <taxon>Bacillati</taxon>
        <taxon>Bacillota</taxon>
        <taxon>Clostridia</taxon>
        <taxon>Eubacteriales</taxon>
        <taxon>Clostridiaceae</taxon>
        <taxon>Clostridium</taxon>
    </lineage>
</organism>
<evidence type="ECO:0000256" key="1">
    <source>
        <dbReference type="SAM" id="Phobius"/>
    </source>
</evidence>
<comment type="caution">
    <text evidence="3">The sequence shown here is derived from an EMBL/GenBank/DDBJ whole genome shotgun (WGS) entry which is preliminary data.</text>
</comment>
<dbReference type="Gene3D" id="1.50.10.20">
    <property type="match status" value="2"/>
</dbReference>
<dbReference type="Gene3D" id="1.20.1270.90">
    <property type="entry name" value="AF1782-like"/>
    <property type="match status" value="1"/>
</dbReference>
<dbReference type="Pfam" id="PF14478">
    <property type="entry name" value="DUF4430"/>
    <property type="match status" value="1"/>
</dbReference>
<accession>A0ABY0EQS5</accession>
<dbReference type="EMBL" id="QMAU01000040">
    <property type="protein sequence ID" value="RXI54568.1"/>
    <property type="molecule type" value="Genomic_DNA"/>
</dbReference>
<dbReference type="InterPro" id="IPR027954">
    <property type="entry name" value="Transcobalamin-like_C"/>
</dbReference>
<dbReference type="Pfam" id="PF02368">
    <property type="entry name" value="Big_2"/>
    <property type="match status" value="3"/>
</dbReference>
<dbReference type="InterPro" id="IPR008930">
    <property type="entry name" value="Terpenoid_cyclase/PrenylTrfase"/>
</dbReference>
<feature type="domain" description="BIG2" evidence="2">
    <location>
        <begin position="1220"/>
        <end position="1297"/>
    </location>
</feature>
<dbReference type="SMART" id="SM00635">
    <property type="entry name" value="BID_2"/>
    <property type="match status" value="4"/>
</dbReference>
<dbReference type="SUPFAM" id="SSF48239">
    <property type="entry name" value="Terpenoid cyclases/Protein prenyltransferases"/>
    <property type="match status" value="2"/>
</dbReference>
<dbReference type="Gene3D" id="2.60.40.1080">
    <property type="match status" value="4"/>
</dbReference>
<protein>
    <submittedName>
        <fullName evidence="3">DUF4430 domain-containing protein</fullName>
    </submittedName>
</protein>
<dbReference type="InterPro" id="IPR008964">
    <property type="entry name" value="Invasin/intimin_cell_adhesion"/>
</dbReference>
<evidence type="ECO:0000313" key="3">
    <source>
        <dbReference type="EMBL" id="RXI54568.1"/>
    </source>
</evidence>
<evidence type="ECO:0000259" key="2">
    <source>
        <dbReference type="SMART" id="SM00635"/>
    </source>
</evidence>
<keyword evidence="1" id="KW-0812">Transmembrane</keyword>
<sequence>MLMINKKRSMSFILSLMMIVSMLNFFNPIYVKALSKSIKVKVRVEANDHTIIPEKEVEVSNFNLNAHDDKLKDVQGVKALHGLIRVLESENIDCKDKNKFNCSGGYINNIAGVKEGDVSSKDGWMYYINNKYIDEYVSYKDINEGDSIVFFFLEDYEKNTYSYFNETYLETKIGKDINLNLLGIKRDFTTGKEKKEGISNAKIIVNNKELVSNGKYVITDSKGNVNLKFEKEGTYEVSAVKFDESGKTRVISRPYCKVVVKGGSIEVDKTPLKKSIREAEEILGKAKVGEAIGQYPKKAVDSLNKQIDETKVLLNKNNLTLDEVNNVDTKLQNAIFKFKQSINKDENLGKVISDVVSYYEGILDNNFKSFDFITTMALRRAGINTDILAKKINIYGMDNIANNERNVMTLIAAGKNPKNYNGKDYTKLLIDYDYNEENDAAVIAKAIIAMDMAGVSYNQKKVVEELLSKVHDEGNGKLSFGKIIAGDLDDWGEWEDDEYIPYTDTIGWALIALSNHKDFKNVSNTIEGVKKYVKSIQRTDGLIDNAADTSLVIQALISMKENPKDAYWCIENNGAKISMIDGILKCRKDNQFMNNPQSGMVSDISTPHVLAALVDLNTMSSMYRKLKYEDISTPVKVSIFGDKEVYNGGILKLEAKAFDYNNLVIKNAAMMWKSSNEKIATVENGVIKALNEGEVEITAYIVGNESIKDTKKVKVAAPPKIDYSNKLKEEIKFLADHYDVYGAYEFLAAPSAVISGVDKEKVANNIYRYTKNNTALQNAKTIIALLGSGLDPREDKSKNTTINYVDTLEKAQVKDGENKGKFIVNKQSDENCIETQAYSIIAMDLAKGNYNKEEAVKSLLNMLNDSSYKNSSSYKFIKTEAVAATALANYKNVPGVEVKINELIEFFKVNQNKDGAFDMKAGSTFINSPIATGAVVQALLSNGIDPLSWQWCKNGNSMLDGMIKSKFIGRDASTSGYCQGEGLNFENTEASYYAFSALVQMLNKESIFVVMEGDAINNKKIKVEEISLDKSLIELKEEDTIKLNVTITPESATNKNIIWTSSNEKVATVDNKGNVKALKAGEVIIKVATEDGQKFAECRIVIKDEKEEKLEPKPEEPKEIKVEKVFLDRSLIELEEEDTIKLNTTITPDNATNKNVIWTSSDEKIATIDNEGNIKALKSGEVVIKVATEDGQKFAECKVVVKDEKEEKSEPKPEVPNEIKVEKVFLDKSLIELKEEDTIKLNVTITPDNAINKNVIWTSSDKNIATVDNEGNIKALKAGEVVIKVATEDRQKFAECRIVIKDEKEVDPNSDKKKIKIKNLTTDKELKLGSDAKITIKATNNTNEAEDAALIVGLFNKEGQLVTYGAVEQKIDIKKDVDLRVSLRVPNKGQYTVKAFAWDSLDGMNSISKVIEIPVK</sequence>
<dbReference type="InterPro" id="IPR003343">
    <property type="entry name" value="Big_2"/>
</dbReference>
<reference evidence="3 4" key="1">
    <citation type="submission" date="2018-06" db="EMBL/GenBank/DDBJ databases">
        <title>Genome conservation of Clostridium tetani.</title>
        <authorList>
            <person name="Bruggemann H."/>
            <person name="Popoff M.R."/>
        </authorList>
    </citation>
    <scope>NUCLEOTIDE SEQUENCE [LARGE SCALE GENOMIC DNA]</scope>
    <source>
        <strain evidence="3 4">63.05</strain>
    </source>
</reference>
<name>A0ABY0EQS5_CLOTA</name>
<feature type="transmembrane region" description="Helical" evidence="1">
    <location>
        <begin position="12"/>
        <end position="31"/>
    </location>
</feature>
<dbReference type="Gene3D" id="2.170.130.30">
    <property type="match status" value="1"/>
</dbReference>
<feature type="domain" description="BIG2" evidence="2">
    <location>
        <begin position="1121"/>
        <end position="1198"/>
    </location>
</feature>
<feature type="domain" description="BIG2" evidence="2">
    <location>
        <begin position="1022"/>
        <end position="1099"/>
    </location>
</feature>
<dbReference type="SUPFAM" id="SSF49373">
    <property type="entry name" value="Invasin/intimin cell-adhesion fragments"/>
    <property type="match status" value="4"/>
</dbReference>
<dbReference type="Proteomes" id="UP000290273">
    <property type="component" value="Unassembled WGS sequence"/>
</dbReference>
<feature type="domain" description="BIG2" evidence="2">
    <location>
        <begin position="633"/>
        <end position="711"/>
    </location>
</feature>
<evidence type="ECO:0000313" key="4">
    <source>
        <dbReference type="Proteomes" id="UP000290273"/>
    </source>
</evidence>